<proteinExistence type="predicted"/>
<keyword evidence="2" id="KW-1185">Reference proteome</keyword>
<sequence>MPHWNALKWHLRYLKFSANHGLIFTKCTEGVKLSGYVDSNYANDKDNRKSTTSYVFTLCGSCISWKSQLQPIVALSTTKAEYVAATEAFKEAIWLSRLVAEIGFLKQDVTVFSDSQSAIQLCKNPVFHDRTKHIDVRFHFIRDVLDAGKVKLCKIPSEFNPADMGTKCLSAEKLLSCKRILNLDCG</sequence>
<dbReference type="InterPro" id="IPR036397">
    <property type="entry name" value="RNaseH_sf"/>
</dbReference>
<dbReference type="PANTHER" id="PTHR11439">
    <property type="entry name" value="GAG-POL-RELATED RETROTRANSPOSON"/>
    <property type="match status" value="1"/>
</dbReference>
<reference evidence="1" key="1">
    <citation type="submission" date="2022-07" db="EMBL/GenBank/DDBJ databases">
        <authorList>
            <person name="Macas J."/>
            <person name="Novak P."/>
            <person name="Neumann P."/>
        </authorList>
    </citation>
    <scope>NUCLEOTIDE SEQUENCE</scope>
</reference>
<evidence type="ECO:0008006" key="3">
    <source>
        <dbReference type="Google" id="ProtNLM"/>
    </source>
</evidence>
<dbReference type="PANTHER" id="PTHR11439:SF491">
    <property type="entry name" value="INTEGRASE CATALYTIC DOMAIN-CONTAINING PROTEIN"/>
    <property type="match status" value="1"/>
</dbReference>
<accession>A0A9P1A0V1</accession>
<dbReference type="AlphaFoldDB" id="A0A9P1A0V1"/>
<dbReference type="OrthoDB" id="1729718at2759"/>
<dbReference type="EMBL" id="CAMAPE010000080">
    <property type="protein sequence ID" value="CAH9119560.1"/>
    <property type="molecule type" value="Genomic_DNA"/>
</dbReference>
<dbReference type="GO" id="GO:0003676">
    <property type="term" value="F:nucleic acid binding"/>
    <property type="evidence" value="ECO:0007669"/>
    <property type="project" value="InterPro"/>
</dbReference>
<evidence type="ECO:0000313" key="1">
    <source>
        <dbReference type="EMBL" id="CAH9119560.1"/>
    </source>
</evidence>
<organism evidence="1 2">
    <name type="scientific">Cuscuta europaea</name>
    <name type="common">European dodder</name>
    <dbReference type="NCBI Taxonomy" id="41803"/>
    <lineage>
        <taxon>Eukaryota</taxon>
        <taxon>Viridiplantae</taxon>
        <taxon>Streptophyta</taxon>
        <taxon>Embryophyta</taxon>
        <taxon>Tracheophyta</taxon>
        <taxon>Spermatophyta</taxon>
        <taxon>Magnoliopsida</taxon>
        <taxon>eudicotyledons</taxon>
        <taxon>Gunneridae</taxon>
        <taxon>Pentapetalae</taxon>
        <taxon>asterids</taxon>
        <taxon>lamiids</taxon>
        <taxon>Solanales</taxon>
        <taxon>Convolvulaceae</taxon>
        <taxon>Cuscuteae</taxon>
        <taxon>Cuscuta</taxon>
        <taxon>Cuscuta subgen. Cuscuta</taxon>
    </lineage>
</organism>
<name>A0A9P1A0V1_CUSEU</name>
<dbReference type="Gene3D" id="3.30.420.10">
    <property type="entry name" value="Ribonuclease H-like superfamily/Ribonuclease H"/>
    <property type="match status" value="1"/>
</dbReference>
<protein>
    <recommendedName>
        <fullName evidence="3">Retrovirus-related Pol polyprotein from transposon TNT 1-94</fullName>
    </recommendedName>
</protein>
<evidence type="ECO:0000313" key="2">
    <source>
        <dbReference type="Proteomes" id="UP001152484"/>
    </source>
</evidence>
<dbReference type="CDD" id="cd09272">
    <property type="entry name" value="RNase_HI_RT_Ty1"/>
    <property type="match status" value="1"/>
</dbReference>
<dbReference type="Proteomes" id="UP001152484">
    <property type="component" value="Unassembled WGS sequence"/>
</dbReference>
<comment type="caution">
    <text evidence="1">The sequence shown here is derived from an EMBL/GenBank/DDBJ whole genome shotgun (WGS) entry which is preliminary data.</text>
</comment>
<gene>
    <name evidence="1" type="ORF">CEURO_LOCUS22347</name>
</gene>